<evidence type="ECO:0000256" key="1">
    <source>
        <dbReference type="ARBA" id="ARBA00004442"/>
    </source>
</evidence>
<evidence type="ECO:0000256" key="2">
    <source>
        <dbReference type="ARBA" id="ARBA00006275"/>
    </source>
</evidence>
<dbReference type="Pfam" id="PF07980">
    <property type="entry name" value="SusD_RagB"/>
    <property type="match status" value="1"/>
</dbReference>
<dbReference type="Pfam" id="PF14322">
    <property type="entry name" value="SusD-like_3"/>
    <property type="match status" value="1"/>
</dbReference>
<dbReference type="InterPro" id="IPR033985">
    <property type="entry name" value="SusD-like_N"/>
</dbReference>
<keyword evidence="3 6" id="KW-0732">Signal</keyword>
<dbReference type="EMBL" id="QASA01000001">
    <property type="protein sequence ID" value="RDC61916.1"/>
    <property type="molecule type" value="Genomic_DNA"/>
</dbReference>
<keyword evidence="5" id="KW-0998">Cell outer membrane</keyword>
<evidence type="ECO:0000256" key="4">
    <source>
        <dbReference type="ARBA" id="ARBA00023136"/>
    </source>
</evidence>
<comment type="similarity">
    <text evidence="2">Belongs to the SusD family.</text>
</comment>
<evidence type="ECO:0000313" key="9">
    <source>
        <dbReference type="EMBL" id="RDC61916.1"/>
    </source>
</evidence>
<dbReference type="PROSITE" id="PS51257">
    <property type="entry name" value="PROKAR_LIPOPROTEIN"/>
    <property type="match status" value="1"/>
</dbReference>
<dbReference type="Gene3D" id="1.25.40.390">
    <property type="match status" value="1"/>
</dbReference>
<evidence type="ECO:0000256" key="3">
    <source>
        <dbReference type="ARBA" id="ARBA00022729"/>
    </source>
</evidence>
<feature type="chain" id="PRO_5016867822" description="Starch-binding protein SusD" evidence="6">
    <location>
        <begin position="27"/>
        <end position="516"/>
    </location>
</feature>
<keyword evidence="10" id="KW-1185">Reference proteome</keyword>
<dbReference type="OrthoDB" id="9792139at2"/>
<dbReference type="GO" id="GO:0009279">
    <property type="term" value="C:cell outer membrane"/>
    <property type="evidence" value="ECO:0007669"/>
    <property type="project" value="UniProtKB-SubCell"/>
</dbReference>
<evidence type="ECO:0000256" key="6">
    <source>
        <dbReference type="SAM" id="SignalP"/>
    </source>
</evidence>
<dbReference type="RefSeq" id="WP_115371431.1">
    <property type="nucleotide sequence ID" value="NZ_QASA01000001.1"/>
</dbReference>
<evidence type="ECO:0008006" key="11">
    <source>
        <dbReference type="Google" id="ProtNLM"/>
    </source>
</evidence>
<accession>A0A369QFC0</accession>
<name>A0A369QFC0_9BACT</name>
<evidence type="ECO:0000256" key="5">
    <source>
        <dbReference type="ARBA" id="ARBA00023237"/>
    </source>
</evidence>
<evidence type="ECO:0000259" key="7">
    <source>
        <dbReference type="Pfam" id="PF07980"/>
    </source>
</evidence>
<dbReference type="AlphaFoldDB" id="A0A369QFC0"/>
<dbReference type="InterPro" id="IPR011990">
    <property type="entry name" value="TPR-like_helical_dom_sf"/>
</dbReference>
<evidence type="ECO:0000259" key="8">
    <source>
        <dbReference type="Pfam" id="PF14322"/>
    </source>
</evidence>
<proteinExistence type="inferred from homology"/>
<dbReference type="Proteomes" id="UP000253919">
    <property type="component" value="Unassembled WGS sequence"/>
</dbReference>
<dbReference type="SUPFAM" id="SSF48452">
    <property type="entry name" value="TPR-like"/>
    <property type="match status" value="1"/>
</dbReference>
<comment type="subcellular location">
    <subcellularLocation>
        <location evidence="1">Cell outer membrane</location>
    </subcellularLocation>
</comment>
<dbReference type="InterPro" id="IPR012944">
    <property type="entry name" value="SusD_RagB_dom"/>
</dbReference>
<sequence length="516" mass="59345">MMKNFKNKKVELIVVLATLLSFGACKDLDEEVYSAAIPENFFQTKDQVMAGFVMPYAFMQTHIYQVHFALQEFVTDEAVAPVRGGYVDQNGAWNRFHRHTWTAAEPWIELEWNNMWQAIGYSNYFIDAVQDKDLSKMDLPISKEKMIAEVKLVRALHYYWAFSNFGNIPIVEHVGEPNPPTRPAAEVFTWLEKEIKDNMPLLSDKGETGWYGHFTKNAARALLAKLYLNAEAITGTVRWQDALDQCNAIINSGEYTLDAAWNTPFLAHNEGSQENIFVIPFDANRAPQFNAAQQQLHWSLAPVKYGLEDAWYKTVTQESFFELFADNDLRKQQWLYGPQTYIDEEGEEQPVMDGEEQLVLNPAIEALENFEGGWTDGVVNVKYEVENSSLANMNNDLVVFRLSDILFMKAECLMRLNGGAATSEAVNLVNQVRARSFKKNDRAARYTTSQLTFDELLNERGREFAYEMLRREDLIRFGHFNDEWWEKPVSEPFRKFFPIPFNALTANPALTQNPGY</sequence>
<evidence type="ECO:0000313" key="10">
    <source>
        <dbReference type="Proteomes" id="UP000253919"/>
    </source>
</evidence>
<comment type="caution">
    <text evidence="9">The sequence shown here is derived from an EMBL/GenBank/DDBJ whole genome shotgun (WGS) entry which is preliminary data.</text>
</comment>
<organism evidence="9 10">
    <name type="scientific">Adhaeribacter pallidiroseus</name>
    <dbReference type="NCBI Taxonomy" id="2072847"/>
    <lineage>
        <taxon>Bacteria</taxon>
        <taxon>Pseudomonadati</taxon>
        <taxon>Bacteroidota</taxon>
        <taxon>Cytophagia</taxon>
        <taxon>Cytophagales</taxon>
        <taxon>Hymenobacteraceae</taxon>
        <taxon>Adhaeribacter</taxon>
    </lineage>
</organism>
<gene>
    <name evidence="9" type="ORF">AHMF7616_00505</name>
</gene>
<feature type="domain" description="SusD-like N-terminal" evidence="8">
    <location>
        <begin position="87"/>
        <end position="228"/>
    </location>
</feature>
<feature type="signal peptide" evidence="6">
    <location>
        <begin position="1"/>
        <end position="26"/>
    </location>
</feature>
<keyword evidence="4" id="KW-0472">Membrane</keyword>
<feature type="domain" description="RagB/SusD" evidence="7">
    <location>
        <begin position="309"/>
        <end position="516"/>
    </location>
</feature>
<protein>
    <recommendedName>
        <fullName evidence="11">Starch-binding protein SusD</fullName>
    </recommendedName>
</protein>
<reference evidence="9 10" key="1">
    <citation type="submission" date="2018-04" db="EMBL/GenBank/DDBJ databases">
        <title>Adhaeribacter sp. HMF7616 genome sequencing and assembly.</title>
        <authorList>
            <person name="Kang H."/>
            <person name="Kang J."/>
            <person name="Cha I."/>
            <person name="Kim H."/>
            <person name="Joh K."/>
        </authorList>
    </citation>
    <scope>NUCLEOTIDE SEQUENCE [LARGE SCALE GENOMIC DNA]</scope>
    <source>
        <strain evidence="9 10">HMF7616</strain>
    </source>
</reference>